<dbReference type="AlphaFoldDB" id="A0A1W2H1S9"/>
<feature type="signal peptide" evidence="1">
    <location>
        <begin position="1"/>
        <end position="19"/>
    </location>
</feature>
<dbReference type="EMBL" id="LT838813">
    <property type="protein sequence ID" value="SMD42446.1"/>
    <property type="molecule type" value="Genomic_DNA"/>
</dbReference>
<keyword evidence="3" id="KW-1185">Reference proteome</keyword>
<evidence type="ECO:0000313" key="3">
    <source>
        <dbReference type="Proteomes" id="UP000192333"/>
    </source>
</evidence>
<dbReference type="Proteomes" id="UP000192333">
    <property type="component" value="Chromosome I"/>
</dbReference>
<evidence type="ECO:0000313" key="2">
    <source>
        <dbReference type="EMBL" id="SMD42446.1"/>
    </source>
</evidence>
<reference evidence="3" key="1">
    <citation type="submission" date="2017-04" db="EMBL/GenBank/DDBJ databases">
        <authorList>
            <person name="Varghese N."/>
            <person name="Submissions S."/>
        </authorList>
    </citation>
    <scope>NUCLEOTIDE SEQUENCE [LARGE SCALE GENOMIC DNA]</scope>
    <source>
        <strain evidence="3">DSM 16537</strain>
    </source>
</reference>
<sequence>MKKLLVFIAILTFGISANAQTEKIRVPNFRVNNFRMNYDVAVPLGKMSDDFINQMSWRGVSIENRWSVKPNVSVGFLLGWQVFAQRFDNFTQELNDGNAAINGNQFRTINTFPIQGNVHYYFGENVGALPWVGMGIGTAHSNQVLQVGFYEVQRKFMSFSLTPQAGIDLPIDKVTSVTLSTRYNFFLHGNQPFNYSFMVFSIGIKQSYY</sequence>
<dbReference type="STRING" id="758820.SAMN00777080_0997"/>
<accession>A0A1W2H1S9</accession>
<protein>
    <recommendedName>
        <fullName evidence="4">Outer membrane protein beta-barrel domain-containing protein</fullName>
    </recommendedName>
</protein>
<dbReference type="RefSeq" id="WP_084119251.1">
    <property type="nucleotide sequence ID" value="NZ_LT838813.1"/>
</dbReference>
<dbReference type="InterPro" id="IPR011250">
    <property type="entry name" value="OMP/PagP_B-barrel"/>
</dbReference>
<proteinExistence type="predicted"/>
<keyword evidence="1" id="KW-0732">Signal</keyword>
<dbReference type="OrthoDB" id="1094316at2"/>
<feature type="chain" id="PRO_5012077147" description="Outer membrane protein beta-barrel domain-containing protein" evidence="1">
    <location>
        <begin position="20"/>
        <end position="209"/>
    </location>
</feature>
<evidence type="ECO:0000256" key="1">
    <source>
        <dbReference type="SAM" id="SignalP"/>
    </source>
</evidence>
<gene>
    <name evidence="2" type="ORF">SAMN00777080_0997</name>
</gene>
<evidence type="ECO:0008006" key="4">
    <source>
        <dbReference type="Google" id="ProtNLM"/>
    </source>
</evidence>
<dbReference type="SUPFAM" id="SSF56925">
    <property type="entry name" value="OMPA-like"/>
    <property type="match status" value="1"/>
</dbReference>
<organism evidence="2 3">
    <name type="scientific">Aquiflexum balticum DSM 16537</name>
    <dbReference type="NCBI Taxonomy" id="758820"/>
    <lineage>
        <taxon>Bacteria</taxon>
        <taxon>Pseudomonadati</taxon>
        <taxon>Bacteroidota</taxon>
        <taxon>Cytophagia</taxon>
        <taxon>Cytophagales</taxon>
        <taxon>Cyclobacteriaceae</taxon>
        <taxon>Aquiflexum</taxon>
    </lineage>
</organism>
<name>A0A1W2H1S9_9BACT</name>
<dbReference type="Gene3D" id="2.40.160.20">
    <property type="match status" value="1"/>
</dbReference>